<dbReference type="eggNOG" id="ENOG5033BIV">
    <property type="taxonomic scope" value="Bacteria"/>
</dbReference>
<dbReference type="AlphaFoldDB" id="A0A1I2ENW6"/>
<feature type="compositionally biased region" description="Basic and acidic residues" evidence="1">
    <location>
        <begin position="72"/>
        <end position="85"/>
    </location>
</feature>
<keyword evidence="2" id="KW-1133">Transmembrane helix</keyword>
<dbReference type="EMBL" id="FONA01000023">
    <property type="protein sequence ID" value="SFE94186.1"/>
    <property type="molecule type" value="Genomic_DNA"/>
</dbReference>
<evidence type="ECO:0008006" key="5">
    <source>
        <dbReference type="Google" id="ProtNLM"/>
    </source>
</evidence>
<gene>
    <name evidence="3" type="ORF">SAMN05444380_12342</name>
</gene>
<evidence type="ECO:0000256" key="2">
    <source>
        <dbReference type="SAM" id="Phobius"/>
    </source>
</evidence>
<name>A0A1I2ENW6_9BACT</name>
<evidence type="ECO:0000313" key="3">
    <source>
        <dbReference type="EMBL" id="SFE94186.1"/>
    </source>
</evidence>
<protein>
    <recommendedName>
        <fullName evidence="5">DUF4834 domain-containing protein</fullName>
    </recommendedName>
</protein>
<dbReference type="OrthoDB" id="1122090at2"/>
<dbReference type="InParanoid" id="A0A1I2ENW6"/>
<evidence type="ECO:0000256" key="1">
    <source>
        <dbReference type="SAM" id="MobiDB-lite"/>
    </source>
</evidence>
<sequence>MLFRIIIYLILFYYLFRLIFRYLVPLFITRQVHKMQNKQEKAREDYINQRKKEEGKVTIEYNPRSSNTSGKNDQKGEYVDYEEIK</sequence>
<dbReference type="Proteomes" id="UP000181976">
    <property type="component" value="Unassembled WGS sequence"/>
</dbReference>
<keyword evidence="2" id="KW-0812">Transmembrane</keyword>
<dbReference type="STRING" id="385682.SAMN05444380_12342"/>
<dbReference type="RefSeq" id="WP_010528803.1">
    <property type="nucleotide sequence ID" value="NZ_AFSL01000098.1"/>
</dbReference>
<accession>A0A1I2ENW6</accession>
<feature type="transmembrane region" description="Helical" evidence="2">
    <location>
        <begin position="6"/>
        <end position="28"/>
    </location>
</feature>
<organism evidence="3 4">
    <name type="scientific">Thermophagus xiamenensis</name>
    <dbReference type="NCBI Taxonomy" id="385682"/>
    <lineage>
        <taxon>Bacteria</taxon>
        <taxon>Pseudomonadati</taxon>
        <taxon>Bacteroidota</taxon>
        <taxon>Bacteroidia</taxon>
        <taxon>Marinilabiliales</taxon>
        <taxon>Marinilabiliaceae</taxon>
        <taxon>Thermophagus</taxon>
    </lineage>
</organism>
<reference evidence="3 4" key="1">
    <citation type="submission" date="2016-10" db="EMBL/GenBank/DDBJ databases">
        <authorList>
            <person name="de Groot N.N."/>
        </authorList>
    </citation>
    <scope>NUCLEOTIDE SEQUENCE [LARGE SCALE GENOMIC DNA]</scope>
    <source>
        <strain evidence="3 4">DSM 19012</strain>
    </source>
</reference>
<keyword evidence="4" id="KW-1185">Reference proteome</keyword>
<feature type="region of interest" description="Disordered" evidence="1">
    <location>
        <begin position="54"/>
        <end position="85"/>
    </location>
</feature>
<proteinExistence type="predicted"/>
<keyword evidence="2" id="KW-0472">Membrane</keyword>
<evidence type="ECO:0000313" key="4">
    <source>
        <dbReference type="Proteomes" id="UP000181976"/>
    </source>
</evidence>